<dbReference type="Proteomes" id="UP000316921">
    <property type="component" value="Chromosome"/>
</dbReference>
<evidence type="ECO:0000256" key="1">
    <source>
        <dbReference type="ARBA" id="ARBA00022729"/>
    </source>
</evidence>
<protein>
    <submittedName>
        <fullName evidence="3">FG-GAP repeat protein</fullName>
    </submittedName>
</protein>
<dbReference type="PANTHER" id="PTHR16026">
    <property type="entry name" value="CARTILAGE ACIDIC PROTEIN 1"/>
    <property type="match status" value="1"/>
</dbReference>
<keyword evidence="4" id="KW-1185">Reference proteome</keyword>
<dbReference type="Pfam" id="PF13517">
    <property type="entry name" value="FG-GAP_3"/>
    <property type="match status" value="2"/>
</dbReference>
<sequence precursor="true">MHSILLIALLAACPQDGESEAAPAPRFVSKPLTIASAEGARTIGTTSGAVEKNYILEVNGGGLVLGDFDADGRHDLVVVDGSTIERAKKGEPGLPPRLFLGDGAGGFSEPGGDWAMAGAIWGMGGAAGDVDGDGDLDLMITEWGPDRLFLNDGGAGFTETTEKSGLRGRAWGTSAAFTDVDRDGALDLVVINYLRSTLDDITSGEIASRESGACRWKGYPVMCGPEGLNPMHDKLYRGAGDGTFADVSVASGFRPLNAGFGLGVTTLDYDADGDTDLYVTNDSTPNHLWENAGDGTFSEVGARRQVAFDSGGKEQAGMGIAVGDVNADGFADLFVTNFSGESNSLYLSSPSKRAGGQLRYVERSAPMKLGGPSRRWLGWGTAFFDADNDADLDLFVLNGHVYPQADQAGTDSAYAQEDHLYVNEGGDSFSLEVLHDGGPTVMRSGAAADFDGDGDLDIVGIEMDGPVRLFENRGAAGHWLRVQLRGQGGNTQALGATVEATAGETKQRAEIRTAGGFQAAVPAEAHFGFGATEVCGELRVTWPSGEVTVLEDVALDRVLVIEEPAEEAEAEGSR</sequence>
<dbReference type="InterPro" id="IPR011519">
    <property type="entry name" value="UnbV_ASPIC"/>
</dbReference>
<evidence type="ECO:0000259" key="2">
    <source>
        <dbReference type="Pfam" id="PF07593"/>
    </source>
</evidence>
<dbReference type="SUPFAM" id="SSF69318">
    <property type="entry name" value="Integrin alpha N-terminal domain"/>
    <property type="match status" value="1"/>
</dbReference>
<dbReference type="InterPro" id="IPR028994">
    <property type="entry name" value="Integrin_alpha_N"/>
</dbReference>
<dbReference type="Gene3D" id="2.130.10.130">
    <property type="entry name" value="Integrin alpha, N-terminal"/>
    <property type="match status" value="2"/>
</dbReference>
<dbReference type="RefSeq" id="WP_145068924.1">
    <property type="nucleotide sequence ID" value="NZ_CP036287.1"/>
</dbReference>
<organism evidence="3 4">
    <name type="scientific">Engelhardtia mirabilis</name>
    <dbReference type="NCBI Taxonomy" id="2528011"/>
    <lineage>
        <taxon>Bacteria</taxon>
        <taxon>Pseudomonadati</taxon>
        <taxon>Planctomycetota</taxon>
        <taxon>Planctomycetia</taxon>
        <taxon>Planctomycetia incertae sedis</taxon>
        <taxon>Engelhardtia</taxon>
    </lineage>
</organism>
<dbReference type="AlphaFoldDB" id="A0A518BQI0"/>
<dbReference type="PANTHER" id="PTHR16026:SF0">
    <property type="entry name" value="CARTILAGE ACIDIC PROTEIN 1"/>
    <property type="match status" value="1"/>
</dbReference>
<evidence type="ECO:0000313" key="4">
    <source>
        <dbReference type="Proteomes" id="UP000316921"/>
    </source>
</evidence>
<evidence type="ECO:0000313" key="3">
    <source>
        <dbReference type="EMBL" id="QDU69222.1"/>
    </source>
</evidence>
<dbReference type="InterPro" id="IPR027039">
    <property type="entry name" value="Crtac1"/>
</dbReference>
<reference evidence="3 4" key="1">
    <citation type="submission" date="2019-02" db="EMBL/GenBank/DDBJ databases">
        <title>Deep-cultivation of Planctomycetes and their phenomic and genomic characterization uncovers novel biology.</title>
        <authorList>
            <person name="Wiegand S."/>
            <person name="Jogler M."/>
            <person name="Boedeker C."/>
            <person name="Pinto D."/>
            <person name="Vollmers J."/>
            <person name="Rivas-Marin E."/>
            <person name="Kohn T."/>
            <person name="Peeters S.H."/>
            <person name="Heuer A."/>
            <person name="Rast P."/>
            <person name="Oberbeckmann S."/>
            <person name="Bunk B."/>
            <person name="Jeske O."/>
            <person name="Meyerdierks A."/>
            <person name="Storesund J.E."/>
            <person name="Kallscheuer N."/>
            <person name="Luecker S."/>
            <person name="Lage O.M."/>
            <person name="Pohl T."/>
            <person name="Merkel B.J."/>
            <person name="Hornburger P."/>
            <person name="Mueller R.-W."/>
            <person name="Bruemmer F."/>
            <person name="Labrenz M."/>
            <person name="Spormann A.M."/>
            <person name="Op den Camp H."/>
            <person name="Overmann J."/>
            <person name="Amann R."/>
            <person name="Jetten M.S.M."/>
            <person name="Mascher T."/>
            <person name="Medema M.H."/>
            <person name="Devos D.P."/>
            <person name="Kaster A.-K."/>
            <person name="Ovreas L."/>
            <person name="Rohde M."/>
            <person name="Galperin M.Y."/>
            <person name="Jogler C."/>
        </authorList>
    </citation>
    <scope>NUCLEOTIDE SEQUENCE [LARGE SCALE GENOMIC DNA]</scope>
    <source>
        <strain evidence="3 4">Pla133</strain>
    </source>
</reference>
<proteinExistence type="predicted"/>
<gene>
    <name evidence="3" type="ORF">Pla133_43390</name>
</gene>
<dbReference type="EMBL" id="CP036287">
    <property type="protein sequence ID" value="QDU69222.1"/>
    <property type="molecule type" value="Genomic_DNA"/>
</dbReference>
<accession>A0A518BQI0</accession>
<keyword evidence="1" id="KW-0732">Signal</keyword>
<dbReference type="Pfam" id="PF07593">
    <property type="entry name" value="UnbV_ASPIC"/>
    <property type="match status" value="1"/>
</dbReference>
<dbReference type="InterPro" id="IPR013517">
    <property type="entry name" value="FG-GAP"/>
</dbReference>
<dbReference type="KEGG" id="pbap:Pla133_43390"/>
<feature type="domain" description="ASPIC/UnbV" evidence="2">
    <location>
        <begin position="493"/>
        <end position="559"/>
    </location>
</feature>
<name>A0A518BQI0_9BACT</name>